<dbReference type="AlphaFoldDB" id="A0AAE0KG95"/>
<gene>
    <name evidence="1" type="ORF">B0T24DRAFT_525298</name>
</gene>
<keyword evidence="2" id="KW-1185">Reference proteome</keyword>
<dbReference type="EMBL" id="JAULSN010000003">
    <property type="protein sequence ID" value="KAK3375655.1"/>
    <property type="molecule type" value="Genomic_DNA"/>
</dbReference>
<protein>
    <submittedName>
        <fullName evidence="1">Uncharacterized protein</fullName>
    </submittedName>
</protein>
<organism evidence="1 2">
    <name type="scientific">Lasiosphaeria ovina</name>
    <dbReference type="NCBI Taxonomy" id="92902"/>
    <lineage>
        <taxon>Eukaryota</taxon>
        <taxon>Fungi</taxon>
        <taxon>Dikarya</taxon>
        <taxon>Ascomycota</taxon>
        <taxon>Pezizomycotina</taxon>
        <taxon>Sordariomycetes</taxon>
        <taxon>Sordariomycetidae</taxon>
        <taxon>Sordariales</taxon>
        <taxon>Lasiosphaeriaceae</taxon>
        <taxon>Lasiosphaeria</taxon>
    </lineage>
</organism>
<dbReference type="Proteomes" id="UP001287356">
    <property type="component" value="Unassembled WGS sequence"/>
</dbReference>
<proteinExistence type="predicted"/>
<comment type="caution">
    <text evidence="1">The sequence shown here is derived from an EMBL/GenBank/DDBJ whole genome shotgun (WGS) entry which is preliminary data.</text>
</comment>
<reference evidence="1" key="1">
    <citation type="journal article" date="2023" name="Mol. Phylogenet. Evol.">
        <title>Genome-scale phylogeny and comparative genomics of the fungal order Sordariales.</title>
        <authorList>
            <person name="Hensen N."/>
            <person name="Bonometti L."/>
            <person name="Westerberg I."/>
            <person name="Brannstrom I.O."/>
            <person name="Guillou S."/>
            <person name="Cros-Aarteil S."/>
            <person name="Calhoun S."/>
            <person name="Haridas S."/>
            <person name="Kuo A."/>
            <person name="Mondo S."/>
            <person name="Pangilinan J."/>
            <person name="Riley R."/>
            <person name="LaButti K."/>
            <person name="Andreopoulos B."/>
            <person name="Lipzen A."/>
            <person name="Chen C."/>
            <person name="Yan M."/>
            <person name="Daum C."/>
            <person name="Ng V."/>
            <person name="Clum A."/>
            <person name="Steindorff A."/>
            <person name="Ohm R.A."/>
            <person name="Martin F."/>
            <person name="Silar P."/>
            <person name="Natvig D.O."/>
            <person name="Lalanne C."/>
            <person name="Gautier V."/>
            <person name="Ament-Velasquez S.L."/>
            <person name="Kruys A."/>
            <person name="Hutchinson M.I."/>
            <person name="Powell A.J."/>
            <person name="Barry K."/>
            <person name="Miller A.N."/>
            <person name="Grigoriev I.V."/>
            <person name="Debuchy R."/>
            <person name="Gladieux P."/>
            <person name="Hiltunen Thoren M."/>
            <person name="Johannesson H."/>
        </authorList>
    </citation>
    <scope>NUCLEOTIDE SEQUENCE</scope>
    <source>
        <strain evidence="1">CBS 958.72</strain>
    </source>
</reference>
<evidence type="ECO:0000313" key="2">
    <source>
        <dbReference type="Proteomes" id="UP001287356"/>
    </source>
</evidence>
<sequence>MIQDNTLYITLQYLRTVEGQRKYVTHPSGNKVLKVTAPAGVLAHATDVDRAPLDLYTQVRPVSNPLASGTLVVVLKIARSPGRDALEFCANIDNVGLMDPRRLPPGEIQWTCRVWVKEVLKVLQKKGYIQFSADVDAIEHCCQRVADENIQFMGSAKVFNHLGWLEPPDSSRDTLMESDAMVPRGRSYYGPSPMDIDLSGGYYTGSKPMIIDSSGGSYWG</sequence>
<reference evidence="1" key="2">
    <citation type="submission" date="2023-06" db="EMBL/GenBank/DDBJ databases">
        <authorList>
            <consortium name="Lawrence Berkeley National Laboratory"/>
            <person name="Haridas S."/>
            <person name="Hensen N."/>
            <person name="Bonometti L."/>
            <person name="Westerberg I."/>
            <person name="Brannstrom I.O."/>
            <person name="Guillou S."/>
            <person name="Cros-Aarteil S."/>
            <person name="Calhoun S."/>
            <person name="Kuo A."/>
            <person name="Mondo S."/>
            <person name="Pangilinan J."/>
            <person name="Riley R."/>
            <person name="Labutti K."/>
            <person name="Andreopoulos B."/>
            <person name="Lipzen A."/>
            <person name="Chen C."/>
            <person name="Yanf M."/>
            <person name="Daum C."/>
            <person name="Ng V."/>
            <person name="Clum A."/>
            <person name="Steindorff A."/>
            <person name="Ohm R."/>
            <person name="Martin F."/>
            <person name="Silar P."/>
            <person name="Natvig D."/>
            <person name="Lalanne C."/>
            <person name="Gautier V."/>
            <person name="Ament-Velasquez S.L."/>
            <person name="Kruys A."/>
            <person name="Hutchinson M.I."/>
            <person name="Powell A.J."/>
            <person name="Barry K."/>
            <person name="Miller A.N."/>
            <person name="Grigoriev I.V."/>
            <person name="Debuchy R."/>
            <person name="Gladieux P."/>
            <person name="Thoren M.H."/>
            <person name="Johannesson H."/>
        </authorList>
    </citation>
    <scope>NUCLEOTIDE SEQUENCE</scope>
    <source>
        <strain evidence="1">CBS 958.72</strain>
    </source>
</reference>
<name>A0AAE0KG95_9PEZI</name>
<accession>A0AAE0KG95</accession>
<evidence type="ECO:0000313" key="1">
    <source>
        <dbReference type="EMBL" id="KAK3375655.1"/>
    </source>
</evidence>